<dbReference type="InterPro" id="IPR015683">
    <property type="entry name" value="Ionotropic_Glu_rcpt"/>
</dbReference>
<accession>A0ABC8RBI9</accession>
<evidence type="ECO:0000256" key="11">
    <source>
        <dbReference type="ARBA" id="ARBA00023180"/>
    </source>
</evidence>
<evidence type="ECO:0000313" key="19">
    <source>
        <dbReference type="EMBL" id="CAK9140334.1"/>
    </source>
</evidence>
<keyword evidence="12" id="KW-1071">Ligand-gated ion channel</keyword>
<dbReference type="CDD" id="cd13686">
    <property type="entry name" value="GluR_Plant"/>
    <property type="match status" value="1"/>
</dbReference>
<feature type="domain" description="Ionotropic glutamate receptor C-terminal" evidence="18">
    <location>
        <begin position="476"/>
        <end position="825"/>
    </location>
</feature>
<keyword evidence="8" id="KW-0406">Ion transport</keyword>
<dbReference type="Proteomes" id="UP001642360">
    <property type="component" value="Unassembled WGS sequence"/>
</dbReference>
<keyword evidence="10" id="KW-0675">Receptor</keyword>
<proteinExistence type="inferred from homology"/>
<evidence type="ECO:0000256" key="13">
    <source>
        <dbReference type="ARBA" id="ARBA00023303"/>
    </source>
</evidence>
<comment type="function">
    <text evidence="14">Glutamate-gated receptor that probably acts as a non-selective cation channel. May be involved in light-signal transduction and calcium homeostasis via the regulation of calcium influx into cells.</text>
</comment>
<evidence type="ECO:0000256" key="8">
    <source>
        <dbReference type="ARBA" id="ARBA00023065"/>
    </source>
</evidence>
<gene>
    <name evidence="19" type="ORF">ILEXP_LOCUS7777</name>
</gene>
<feature type="transmembrane region" description="Helical" evidence="17">
    <location>
        <begin position="846"/>
        <end position="869"/>
    </location>
</feature>
<reference evidence="19 20" key="1">
    <citation type="submission" date="2024-02" db="EMBL/GenBank/DDBJ databases">
        <authorList>
            <person name="Vignale AGUSTIN F."/>
            <person name="Sosa J E."/>
            <person name="Modenutti C."/>
        </authorList>
    </citation>
    <scope>NUCLEOTIDE SEQUENCE [LARGE SCALE GENOMIC DNA]</scope>
</reference>
<evidence type="ECO:0000256" key="4">
    <source>
        <dbReference type="ARBA" id="ARBA00022448"/>
    </source>
</evidence>
<keyword evidence="20" id="KW-1185">Reference proteome</keyword>
<organism evidence="19 20">
    <name type="scientific">Ilex paraguariensis</name>
    <name type="common">yerba mate</name>
    <dbReference type="NCBI Taxonomy" id="185542"/>
    <lineage>
        <taxon>Eukaryota</taxon>
        <taxon>Viridiplantae</taxon>
        <taxon>Streptophyta</taxon>
        <taxon>Embryophyta</taxon>
        <taxon>Tracheophyta</taxon>
        <taxon>Spermatophyta</taxon>
        <taxon>Magnoliopsida</taxon>
        <taxon>eudicotyledons</taxon>
        <taxon>Gunneridae</taxon>
        <taxon>Pentapetalae</taxon>
        <taxon>asterids</taxon>
        <taxon>campanulids</taxon>
        <taxon>Aquifoliales</taxon>
        <taxon>Aquifoliaceae</taxon>
        <taxon>Ilex</taxon>
    </lineage>
</organism>
<dbReference type="SUPFAM" id="SSF53850">
    <property type="entry name" value="Periplasmic binding protein-like II"/>
    <property type="match status" value="1"/>
</dbReference>
<dbReference type="InterPro" id="IPR019594">
    <property type="entry name" value="Glu/Gly-bd"/>
</dbReference>
<dbReference type="InterPro" id="IPR017103">
    <property type="entry name" value="Iontropic_Glu_rcpt_pln"/>
</dbReference>
<dbReference type="AlphaFoldDB" id="A0ABC8RBI9"/>
<evidence type="ECO:0000256" key="9">
    <source>
        <dbReference type="ARBA" id="ARBA00023136"/>
    </source>
</evidence>
<dbReference type="GO" id="GO:0016020">
    <property type="term" value="C:membrane"/>
    <property type="evidence" value="ECO:0007669"/>
    <property type="project" value="UniProtKB-SubCell"/>
</dbReference>
<comment type="caution">
    <text evidence="19">The sequence shown here is derived from an EMBL/GenBank/DDBJ whole genome shotgun (WGS) entry which is preliminary data.</text>
</comment>
<comment type="subunit">
    <text evidence="3">May form heteromers.</text>
</comment>
<dbReference type="Pfam" id="PF00060">
    <property type="entry name" value="Lig_chan"/>
    <property type="match status" value="1"/>
</dbReference>
<evidence type="ECO:0000256" key="12">
    <source>
        <dbReference type="ARBA" id="ARBA00023286"/>
    </source>
</evidence>
<keyword evidence="11" id="KW-0325">Glycoprotein</keyword>
<dbReference type="FunFam" id="3.40.190.10:FF:000103">
    <property type="entry name" value="Glutamate receptor"/>
    <property type="match status" value="1"/>
</dbReference>
<feature type="disulfide bond" evidence="15">
    <location>
        <begin position="773"/>
        <end position="829"/>
    </location>
</feature>
<dbReference type="SUPFAM" id="SSF53822">
    <property type="entry name" value="Periplasmic binding protein-like I"/>
    <property type="match status" value="1"/>
</dbReference>
<keyword evidence="15" id="KW-1015">Disulfide bond</keyword>
<evidence type="ECO:0000313" key="20">
    <source>
        <dbReference type="Proteomes" id="UP001642360"/>
    </source>
</evidence>
<name>A0ABC8RBI9_9AQUA</name>
<evidence type="ECO:0000256" key="7">
    <source>
        <dbReference type="ARBA" id="ARBA00022989"/>
    </source>
</evidence>
<dbReference type="SMART" id="SM00079">
    <property type="entry name" value="PBPe"/>
    <property type="match status" value="1"/>
</dbReference>
<evidence type="ECO:0000256" key="1">
    <source>
        <dbReference type="ARBA" id="ARBA00004141"/>
    </source>
</evidence>
<evidence type="ECO:0000256" key="15">
    <source>
        <dbReference type="PIRSR" id="PIRSR037090-50"/>
    </source>
</evidence>
<dbReference type="InterPro" id="IPR028082">
    <property type="entry name" value="Peripla_BP_I"/>
</dbReference>
<dbReference type="PANTHER" id="PTHR34836:SF1">
    <property type="entry name" value="OS09G0428600 PROTEIN"/>
    <property type="match status" value="1"/>
</dbReference>
<dbReference type="FunFam" id="3.40.190.10:FF:000195">
    <property type="entry name" value="Glutamate receptor 2.7"/>
    <property type="match status" value="1"/>
</dbReference>
<feature type="transmembrane region" description="Helical" evidence="17">
    <location>
        <begin position="606"/>
        <end position="624"/>
    </location>
</feature>
<dbReference type="GO" id="GO:0034220">
    <property type="term" value="P:monoatomic ion transmembrane transport"/>
    <property type="evidence" value="ECO:0007669"/>
    <property type="project" value="UniProtKB-KW"/>
</dbReference>
<evidence type="ECO:0000256" key="10">
    <source>
        <dbReference type="ARBA" id="ARBA00023170"/>
    </source>
</evidence>
<feature type="transmembrane region" description="Helical" evidence="17">
    <location>
        <begin position="661"/>
        <end position="681"/>
    </location>
</feature>
<dbReference type="PANTHER" id="PTHR34836">
    <property type="entry name" value="OS06G0188250 PROTEIN"/>
    <property type="match status" value="1"/>
</dbReference>
<dbReference type="FunFam" id="3.40.50.2300:FF:000169">
    <property type="entry name" value="Glutamate receptor"/>
    <property type="match status" value="1"/>
</dbReference>
<evidence type="ECO:0000256" key="16">
    <source>
        <dbReference type="SAM" id="MobiDB-lite"/>
    </source>
</evidence>
<evidence type="ECO:0000256" key="17">
    <source>
        <dbReference type="SAM" id="Phobius"/>
    </source>
</evidence>
<evidence type="ECO:0000256" key="3">
    <source>
        <dbReference type="ARBA" id="ARBA00011095"/>
    </source>
</evidence>
<dbReference type="PIRSF" id="PIRSF037090">
    <property type="entry name" value="Iontro_Glu-like_rcpt_pln"/>
    <property type="match status" value="1"/>
</dbReference>
<dbReference type="Gene3D" id="1.10.287.70">
    <property type="match status" value="1"/>
</dbReference>
<keyword evidence="7 17" id="KW-1133">Transmembrane helix</keyword>
<evidence type="ECO:0000256" key="5">
    <source>
        <dbReference type="ARBA" id="ARBA00022692"/>
    </source>
</evidence>
<dbReference type="FunFam" id="3.40.50.2300:FF:000310">
    <property type="entry name" value="Glutamate receptor"/>
    <property type="match status" value="1"/>
</dbReference>
<dbReference type="CDD" id="cd19990">
    <property type="entry name" value="PBP1_GABAb_receptor_plant"/>
    <property type="match status" value="1"/>
</dbReference>
<comment type="subcellular location">
    <subcellularLocation>
        <location evidence="1">Membrane</location>
        <topology evidence="1">Multi-pass membrane protein</topology>
    </subcellularLocation>
</comment>
<evidence type="ECO:0000256" key="6">
    <source>
        <dbReference type="ARBA" id="ARBA00022729"/>
    </source>
</evidence>
<dbReference type="Gene3D" id="3.40.190.10">
    <property type="entry name" value="Periplasmic binding protein-like II"/>
    <property type="match status" value="2"/>
</dbReference>
<protein>
    <recommendedName>
        <fullName evidence="18">Ionotropic glutamate receptor C-terminal domain-containing protein</fullName>
    </recommendedName>
</protein>
<evidence type="ECO:0000259" key="18">
    <source>
        <dbReference type="SMART" id="SM00079"/>
    </source>
</evidence>
<dbReference type="InterPro" id="IPR001320">
    <property type="entry name" value="Iontro_rcpt_C"/>
</dbReference>
<evidence type="ECO:0000256" key="14">
    <source>
        <dbReference type="ARBA" id="ARBA00049638"/>
    </source>
</evidence>
<keyword evidence="9 17" id="KW-0472">Membrane</keyword>
<dbReference type="InterPro" id="IPR001828">
    <property type="entry name" value="ANF_lig-bd_rcpt"/>
</dbReference>
<dbReference type="Pfam" id="PF10613">
    <property type="entry name" value="Lig_chan-Glu_bd"/>
    <property type="match status" value="1"/>
</dbReference>
<feature type="region of interest" description="Disordered" evidence="16">
    <location>
        <begin position="983"/>
        <end position="1004"/>
    </location>
</feature>
<comment type="similarity">
    <text evidence="2">Belongs to the glutamate-gated ion channel (TC 1.A.10.1) family.</text>
</comment>
<dbReference type="InterPro" id="IPR044440">
    <property type="entry name" value="GABAb_receptor_plant_PBP1"/>
</dbReference>
<keyword evidence="6" id="KW-0732">Signal</keyword>
<dbReference type="FunFam" id="1.10.287.70:FF:000037">
    <property type="entry name" value="Glutamate receptor"/>
    <property type="match status" value="1"/>
</dbReference>
<evidence type="ECO:0000256" key="2">
    <source>
        <dbReference type="ARBA" id="ARBA00008685"/>
    </source>
</evidence>
<dbReference type="EMBL" id="CAUOFW020001035">
    <property type="protein sequence ID" value="CAK9140334.1"/>
    <property type="molecule type" value="Genomic_DNA"/>
</dbReference>
<keyword evidence="4" id="KW-0813">Transport</keyword>
<keyword evidence="5 17" id="KW-0812">Transmembrane</keyword>
<dbReference type="Gene3D" id="3.40.50.2300">
    <property type="match status" value="2"/>
</dbReference>
<keyword evidence="13" id="KW-0407">Ion channel</keyword>
<sequence>MEASHVFLRQSNEVIACEGDVHYLADADLFVLNLTMSFNGVMGQTGTVLVNVGVVLDMDTWMGKIGLRFISIALLDFYSSHGSYKTRLVLNTRDSKNDVVGAAAAALDLFKNVEVLAIIGPQTSTQAHFVSALGEKAHVPIISFSATSPSLSPIQSTYFTRATPSDSSQVKAITAIVQAFGWREVVPIYIDNDFGRGIIPYLIDALQEIHTRVTYKSAIPPLATDEQIVAELQKFMTMQTRVFIVHMLPSLGSRFFTKAKEIGVLSEGYVWIITNGLTNDLSSLDPLVIDSMQGVIGVKPYVPQTEELKKFSIRWKRTFQLENSVVPMVELNVYGLWAYDATKALAIAIEKVGATDTSFDKANAVGNLTDLEAFGVSKHGLKLIHALRSTTFKGLSGPFKIVDGQLQSLVYQIVNVIGKGERVVGYWTEEKGILRELNSKNTNTDSIVNANFKAIIWPGDIASPPKGWAIPTNDIKLRIGVPVKDRFQEFVMVSQDPSTNKSTVSGYCIEVFEAVMAALPYHIPYEYIPFANPDGKMAGTYNDLVYQVYLGKYDAVAGDVTIIANRSQYVDFTLPYTESGISMIVPIKDKKNKDPWVFFKPFTWKLWVTIFCSFVFIGFVIWVLEHPINEDFRGQSSHRIGMMFWFSFSTMLSIEEHVLSNLSRFVVIIWMIVLIILNQGYTASLTTRLTVQQLQPTIIDAKELLRKGEYVGYHNGSFILQFLQRMNFDESKIRTFNTPDECDDLLSKGSENGGIAAAFDETPYAKLFLKKYCSKYTTVEPTYMTDGFAFVFPIGSPLVPDISRAVLNVTEGDKMLEIEKKWLEKQANCPNPSDLASTNSLGLESFWFPFFFIAFVSISALIVFLATFLHKHRDVFTCSDPETSWWEKFVELAKRFGIRKDEEQKANGVVGTNSVDAVEALSNASCPQSPSRMSLDTSLNTNGIPSQASSSNHTEINLVVHQDHQGSPHENAHGETAREIVPTIKLDSQTQDKQEPLEPGNVSH</sequence>
<dbReference type="Pfam" id="PF01094">
    <property type="entry name" value="ANF_receptor"/>
    <property type="match status" value="1"/>
</dbReference>